<dbReference type="HOGENOM" id="CLU_250031_0_0_1"/>
<feature type="region of interest" description="Disordered" evidence="1">
    <location>
        <begin position="1179"/>
        <end position="1291"/>
    </location>
</feature>
<feature type="compositionally biased region" description="Low complexity" evidence="1">
    <location>
        <begin position="482"/>
        <end position="495"/>
    </location>
</feature>
<dbReference type="GO" id="GO:1902412">
    <property type="term" value="P:regulation of mitotic cytokinesis"/>
    <property type="evidence" value="ECO:0007669"/>
    <property type="project" value="InterPro"/>
</dbReference>
<reference evidence="2 3" key="1">
    <citation type="journal article" date="2012" name="Appl. Environ. Microbiol.">
        <title>Short-read sequencing for genomic analysis of the brown rot fungus Fibroporia radiculosa.</title>
        <authorList>
            <person name="Tang J.D."/>
            <person name="Perkins A.D."/>
            <person name="Sonstegard T.S."/>
            <person name="Schroeder S.G."/>
            <person name="Burgess S.C."/>
            <person name="Diehl S.V."/>
        </authorList>
    </citation>
    <scope>NUCLEOTIDE SEQUENCE [LARGE SCALE GENOMIC DNA]</scope>
    <source>
        <strain evidence="2 3">TFFH 294</strain>
    </source>
</reference>
<feature type="compositionally biased region" description="Low complexity" evidence="1">
    <location>
        <begin position="200"/>
        <end position="209"/>
    </location>
</feature>
<feature type="compositionally biased region" description="Low complexity" evidence="1">
    <location>
        <begin position="1194"/>
        <end position="1207"/>
    </location>
</feature>
<feature type="compositionally biased region" description="Low complexity" evidence="1">
    <location>
        <begin position="840"/>
        <end position="860"/>
    </location>
</feature>
<evidence type="ECO:0000313" key="2">
    <source>
        <dbReference type="EMBL" id="CCM05241.1"/>
    </source>
</evidence>
<proteinExistence type="predicted"/>
<feature type="compositionally biased region" description="Basic and acidic residues" evidence="1">
    <location>
        <begin position="526"/>
        <end position="536"/>
    </location>
</feature>
<feature type="region of interest" description="Disordered" evidence="1">
    <location>
        <begin position="1"/>
        <end position="166"/>
    </location>
</feature>
<gene>
    <name evidence="2" type="ORF">FIBRA_07451</name>
</gene>
<feature type="compositionally biased region" description="Pro residues" evidence="1">
    <location>
        <begin position="148"/>
        <end position="164"/>
    </location>
</feature>
<dbReference type="GO" id="GO:0005096">
    <property type="term" value="F:GTPase activator activity"/>
    <property type="evidence" value="ECO:0007669"/>
    <property type="project" value="InterPro"/>
</dbReference>
<accession>J4IBT9</accession>
<feature type="compositionally biased region" description="Basic and acidic residues" evidence="1">
    <location>
        <begin position="32"/>
        <end position="43"/>
    </location>
</feature>
<feature type="compositionally biased region" description="Polar residues" evidence="1">
    <location>
        <begin position="640"/>
        <end position="655"/>
    </location>
</feature>
<feature type="region of interest" description="Disordered" evidence="1">
    <location>
        <begin position="960"/>
        <end position="994"/>
    </location>
</feature>
<feature type="region of interest" description="Disordered" evidence="1">
    <location>
        <begin position="200"/>
        <end position="420"/>
    </location>
</feature>
<feature type="region of interest" description="Disordered" evidence="1">
    <location>
        <begin position="1041"/>
        <end position="1147"/>
    </location>
</feature>
<feature type="compositionally biased region" description="Acidic residues" evidence="1">
    <location>
        <begin position="85"/>
        <end position="94"/>
    </location>
</feature>
<feature type="compositionally biased region" description="Basic residues" evidence="1">
    <location>
        <begin position="217"/>
        <end position="227"/>
    </location>
</feature>
<protein>
    <submittedName>
        <fullName evidence="2">Uncharacterized protein</fullName>
    </submittedName>
</protein>
<feature type="compositionally biased region" description="Low complexity" evidence="1">
    <location>
        <begin position="269"/>
        <end position="291"/>
    </location>
</feature>
<feature type="compositionally biased region" description="Polar residues" evidence="1">
    <location>
        <begin position="1075"/>
        <end position="1085"/>
    </location>
</feature>
<keyword evidence="3" id="KW-1185">Reference proteome</keyword>
<name>J4IBT9_9APHY</name>
<dbReference type="InterPro" id="IPR045342">
    <property type="entry name" value="Etd1"/>
</dbReference>
<feature type="compositionally biased region" description="Basic and acidic residues" evidence="1">
    <location>
        <begin position="125"/>
        <end position="134"/>
    </location>
</feature>
<feature type="compositionally biased region" description="Pro residues" evidence="1">
    <location>
        <begin position="666"/>
        <end position="676"/>
    </location>
</feature>
<organism evidence="2 3">
    <name type="scientific">Fibroporia radiculosa</name>
    <dbReference type="NCBI Taxonomy" id="599839"/>
    <lineage>
        <taxon>Eukaryota</taxon>
        <taxon>Fungi</taxon>
        <taxon>Dikarya</taxon>
        <taxon>Basidiomycota</taxon>
        <taxon>Agaricomycotina</taxon>
        <taxon>Agaricomycetes</taxon>
        <taxon>Polyporales</taxon>
        <taxon>Fibroporiaceae</taxon>
        <taxon>Fibroporia</taxon>
    </lineage>
</organism>
<feature type="compositionally biased region" description="Basic residues" evidence="1">
    <location>
        <begin position="103"/>
        <end position="112"/>
    </location>
</feature>
<dbReference type="InParanoid" id="J4IBT9"/>
<feature type="compositionally biased region" description="Polar residues" evidence="1">
    <location>
        <begin position="792"/>
        <end position="805"/>
    </location>
</feature>
<feature type="region of interest" description="Disordered" evidence="1">
    <location>
        <begin position="840"/>
        <end position="869"/>
    </location>
</feature>
<dbReference type="GeneID" id="24100152"/>
<feature type="region of interest" description="Disordered" evidence="1">
    <location>
        <begin position="640"/>
        <end position="688"/>
    </location>
</feature>
<feature type="compositionally biased region" description="Low complexity" evidence="1">
    <location>
        <begin position="447"/>
        <end position="460"/>
    </location>
</feature>
<dbReference type="RefSeq" id="XP_012184524.1">
    <property type="nucleotide sequence ID" value="XM_012329134.1"/>
</dbReference>
<feature type="compositionally biased region" description="Basic and acidic residues" evidence="1">
    <location>
        <begin position="1063"/>
        <end position="1072"/>
    </location>
</feature>
<feature type="region of interest" description="Disordered" evidence="1">
    <location>
        <begin position="785"/>
        <end position="805"/>
    </location>
</feature>
<feature type="region of interest" description="Disordered" evidence="1">
    <location>
        <begin position="440"/>
        <end position="628"/>
    </location>
</feature>
<feature type="compositionally biased region" description="Polar residues" evidence="1">
    <location>
        <begin position="1121"/>
        <end position="1135"/>
    </location>
</feature>
<feature type="compositionally biased region" description="Polar residues" evidence="1">
    <location>
        <begin position="960"/>
        <end position="979"/>
    </location>
</feature>
<dbReference type="Proteomes" id="UP000006352">
    <property type="component" value="Unassembled WGS sequence"/>
</dbReference>
<evidence type="ECO:0000256" key="1">
    <source>
        <dbReference type="SAM" id="MobiDB-lite"/>
    </source>
</evidence>
<sequence length="1336" mass="143893">MTVLTPDPAENWDNDFDLPAGNRQADSSTPLTKDRKNTLKRWTEPGPSTPSKRSAEQPENWDDDFRDNTDSPVCTRPSRLHSSMDEPENWDDDFVEAKDGHSPKRRTPRRHASWGSSDEEDDYGFGDREEDRTVTSRSRGIPLNIPLDVPPPVPPLPSPFPGSPNPSVFSMPVSSNGAHDSVAALSYSSTAHLALRPTLSSGSSALALLPPSPPIHRERRRLRKKSRPPPVMGPDIHELEDRATVPLQTQSDPSTPERKSGRSLDDPPSDAAPTASAPGSGPSSGKTPLLSRIGSVGKKWGAARKKRASTGPNEISLYEQEETREQASRPQSVLGSAASPPAPKSGWFFRGGGSGPGPPSMDRSALRHESSVDKLLAMAGLERNPDSPSRRGKARSPDGDQAESVESNPPLPRGLAEFAAGNNSVPSTAALLFGVPRRPTSIQMQATNSNSSSGSSWTSTRPPVPRHASYGHDLGRRRETSSSRSSSKQRSASASVEDVGKAGRAVRTREEKREAVCQPRNQSPSEHVKGKEKEGSRSFMGGMRRISLGGTTKHKRTKSSVPTSEGKRSTPATALSILEGQQDQTTPRPPSRVVRSSQDGLLPPIELQPPSPPCVSPDGLTLQGPGSEFDSLFCPQPALESSRSYPVLSTRSSVNVVRKSTSSPISPSPTPLPSPTRPKLSTSPQQAASLGRATLISKDLQAEASPVPRRNSLGDLKIPARISQAQVGLRRDLGMVREFAASVDQLKQLQQAHHSLVSEIHSVMSENLSQSPTSQPRALTPTFFNLPRPASRSRSNTNPTPSQALQTPHDLVLAFHTIEARYQLSWECAELLIDLGSGAPSTAPASAPISSPSSDTPASTNIPVDSRKSRERAITLAGDEPKPIIGPLPSTVSPTNTAQWRASTGRHDLSSRQLILLREMLNPDPSATMTLDRHLPIPEEERSLSPVNRSWRWGDVSGSTVTLPSEDGTQASGSGTSIGNAKKQKRRSSRLGMRGLRDMLKSLKKTYSEGPPMLPPLSAIAASTVSVSASTDSSLNHDVSEFKSKSLVQRRRAKTSTGPESMKSTRELDRHPNSPYGTSMSLTHRSSPRRPSLASIFRLGQKSKPASSSNEQSSDDLKASETISSVSGSHQTAASRSRLPEEEDWDRVESVADLEQAARVLDLPFDGTATVRLKKGKSPYLAQRDIPPETPHRSPSASQSSIWSADRSPQKTSSTTQSVLLSPTSRLRQLTERKANRQARPSSRGKDRPTAPSPSPKRPSSRNHRGGLSGSVRSAPSRPLESPDSQLGGNTEMGLKLAMTPENIKPLMENAREVHARCSECVLELRALLAATSPST</sequence>
<feature type="compositionally biased region" description="Polar residues" evidence="1">
    <location>
        <begin position="1210"/>
        <end position="1228"/>
    </location>
</feature>
<dbReference type="EMBL" id="HE797183">
    <property type="protein sequence ID" value="CCM05241.1"/>
    <property type="molecule type" value="Genomic_DNA"/>
</dbReference>
<evidence type="ECO:0000313" key="3">
    <source>
        <dbReference type="Proteomes" id="UP000006352"/>
    </source>
</evidence>
<dbReference type="OrthoDB" id="2554322at2759"/>
<dbReference type="Pfam" id="PF20162">
    <property type="entry name" value="Etd1"/>
    <property type="match status" value="1"/>
</dbReference>
<feature type="compositionally biased region" description="Basic and acidic residues" evidence="1">
    <location>
        <begin position="255"/>
        <end position="265"/>
    </location>
</feature>
<feature type="compositionally biased region" description="Pro residues" evidence="1">
    <location>
        <begin position="606"/>
        <end position="615"/>
    </location>
</feature>